<comment type="caution">
    <text evidence="1">The sequence shown here is derived from an EMBL/GenBank/DDBJ whole genome shotgun (WGS) entry which is preliminary data.</text>
</comment>
<keyword evidence="2" id="KW-1185">Reference proteome</keyword>
<evidence type="ECO:0000313" key="1">
    <source>
        <dbReference type="EMBL" id="KAF7989382.1"/>
    </source>
</evidence>
<protein>
    <submittedName>
        <fullName evidence="1">Uncharacterized protein</fullName>
    </submittedName>
</protein>
<gene>
    <name evidence="1" type="ORF">HCN44_008056</name>
</gene>
<dbReference type="EMBL" id="JACMRX010000005">
    <property type="protein sequence ID" value="KAF7989382.1"/>
    <property type="molecule type" value="Genomic_DNA"/>
</dbReference>
<dbReference type="Proteomes" id="UP000639338">
    <property type="component" value="Unassembled WGS sequence"/>
</dbReference>
<name>A0A834XM29_APHGI</name>
<organism evidence="1 2">
    <name type="scientific">Aphidius gifuensis</name>
    <name type="common">Parasitoid wasp</name>
    <dbReference type="NCBI Taxonomy" id="684658"/>
    <lineage>
        <taxon>Eukaryota</taxon>
        <taxon>Metazoa</taxon>
        <taxon>Ecdysozoa</taxon>
        <taxon>Arthropoda</taxon>
        <taxon>Hexapoda</taxon>
        <taxon>Insecta</taxon>
        <taxon>Pterygota</taxon>
        <taxon>Neoptera</taxon>
        <taxon>Endopterygota</taxon>
        <taxon>Hymenoptera</taxon>
        <taxon>Apocrita</taxon>
        <taxon>Ichneumonoidea</taxon>
        <taxon>Braconidae</taxon>
        <taxon>Aphidiinae</taxon>
        <taxon>Aphidius</taxon>
    </lineage>
</organism>
<accession>A0A834XM29</accession>
<sequence length="258" mass="28581">MAADGKSQKYSIVPSKIISSSVFLSDGLIEMKTRDDSLTLENDNTRNLILNEELDANLEEPFPRGEPVPIKIGGVDGLLDNGKLTLKTEDGDTTFTFHHTLSLEVEKTSTTLQNEVKEKQQPGITLKKNGRFNYIYSGSKTTLKTPTSEKESTAIKVDYQLKPDDNVGLKTLLDKDSTPLIGNFSVLSDATIKIQANKSDEVYYFKHSVNIECDKKLDGNLDNKIVAGKENPKNKIIPEEVILDSGTVVFQTQDGKRL</sequence>
<evidence type="ECO:0000313" key="2">
    <source>
        <dbReference type="Proteomes" id="UP000639338"/>
    </source>
</evidence>
<proteinExistence type="predicted"/>
<dbReference type="AlphaFoldDB" id="A0A834XM29"/>
<reference evidence="1 2" key="1">
    <citation type="submission" date="2020-08" db="EMBL/GenBank/DDBJ databases">
        <title>Aphidius gifuensis genome sequencing and assembly.</title>
        <authorList>
            <person name="Du Z."/>
        </authorList>
    </citation>
    <scope>NUCLEOTIDE SEQUENCE [LARGE SCALE GENOMIC DNA]</scope>
    <source>
        <strain evidence="1">YNYX2018</strain>
        <tissue evidence="1">Adults</tissue>
    </source>
</reference>